<proteinExistence type="predicted"/>
<evidence type="ECO:0008006" key="3">
    <source>
        <dbReference type="Google" id="ProtNLM"/>
    </source>
</evidence>
<sequence length="301" mass="34302">MYHSLPLTYQSPIYTPFSTGIYSVTPGLTILAKADFGNGPIDQKIFQIDNCYPSFIENKIHLTKTQPQRHILSHNLNHSLATTITQFIKQTLATEYDLTLPTQLTYPTNPFPNSPFELDTLTLYIQEDLAIIEQTSDSNIIRYLHISSPNYWAPEEKIGKTFAQIHAPVAGMDLTLEQKIVNAITTKGPYVRFAWGITTDTQLNHHPLPPPDTPSELWHGRTFNPSNPKAYLRIERQVTIPFPQHNAALFLIHPYFTDIATLSKEHKLSLLNAINSMTTKQKEYKGLTDKEELITWIETEI</sequence>
<name>A0A1G1YT70_9BACT</name>
<evidence type="ECO:0000313" key="1">
    <source>
        <dbReference type="EMBL" id="OGY55459.1"/>
    </source>
</evidence>
<dbReference type="AlphaFoldDB" id="A0A1G1YT70"/>
<dbReference type="InterPro" id="IPR021848">
    <property type="entry name" value="HODM_asu-like"/>
</dbReference>
<organism evidence="1 2">
    <name type="scientific">Candidatus Buchananbacteria bacterium RIFCSPLOWO2_01_FULL_40_23b</name>
    <dbReference type="NCBI Taxonomy" id="1797544"/>
    <lineage>
        <taxon>Bacteria</taxon>
        <taxon>Candidatus Buchananiibacteriota</taxon>
    </lineage>
</organism>
<dbReference type="Proteomes" id="UP000178122">
    <property type="component" value="Unassembled WGS sequence"/>
</dbReference>
<comment type="caution">
    <text evidence="1">The sequence shown here is derived from an EMBL/GenBank/DDBJ whole genome shotgun (WGS) entry which is preliminary data.</text>
</comment>
<gene>
    <name evidence="1" type="ORF">A2912_01500</name>
</gene>
<accession>A0A1G1YT70</accession>
<reference evidence="1 2" key="1">
    <citation type="journal article" date="2016" name="Nat. Commun.">
        <title>Thousands of microbial genomes shed light on interconnected biogeochemical processes in an aquifer system.</title>
        <authorList>
            <person name="Anantharaman K."/>
            <person name="Brown C.T."/>
            <person name="Hug L.A."/>
            <person name="Sharon I."/>
            <person name="Castelle C.J."/>
            <person name="Probst A.J."/>
            <person name="Thomas B.C."/>
            <person name="Singh A."/>
            <person name="Wilkins M.J."/>
            <person name="Karaoz U."/>
            <person name="Brodie E.L."/>
            <person name="Williams K.H."/>
            <person name="Hubbard S.S."/>
            <person name="Banfield J.F."/>
        </authorList>
    </citation>
    <scope>NUCLEOTIDE SEQUENCE [LARGE SCALE GENOMIC DNA]</scope>
</reference>
<dbReference type="EMBL" id="MHIN01000015">
    <property type="protein sequence ID" value="OGY55459.1"/>
    <property type="molecule type" value="Genomic_DNA"/>
</dbReference>
<protein>
    <recommendedName>
        <fullName evidence="3">DUF3445 domain-containing protein</fullName>
    </recommendedName>
</protein>
<evidence type="ECO:0000313" key="2">
    <source>
        <dbReference type="Proteomes" id="UP000178122"/>
    </source>
</evidence>
<dbReference type="Pfam" id="PF11927">
    <property type="entry name" value="HODM_asu-like"/>
    <property type="match status" value="1"/>
</dbReference>